<dbReference type="RefSeq" id="WP_241972242.1">
    <property type="nucleotide sequence ID" value="NZ_LR134173.1"/>
</dbReference>
<accession>A0ABY6T4R8</accession>
<sequence length="141" mass="16448">MKESNKKTFINFILLKCYQFLSKEDKVTKRTYLYDFDQFTQEIKPGDVLLVESHTRMGNIIRLISESTWTHAALYIGRLEEITDPSLREIVQKNSPNLTSDQLIIESVLGEGTRISCVDEYKNDHIRILRPSLLLPEDKEK</sequence>
<evidence type="ECO:0000313" key="1">
    <source>
        <dbReference type="EMBL" id="VEB34386.1"/>
    </source>
</evidence>
<reference evidence="1 2" key="1">
    <citation type="submission" date="2018-12" db="EMBL/GenBank/DDBJ databases">
        <authorList>
            <consortium name="Pathogen Informatics"/>
        </authorList>
    </citation>
    <scope>NUCLEOTIDE SEQUENCE [LARGE SCALE GENOMIC DNA]</scope>
    <source>
        <strain evidence="1 2">NCTC11976</strain>
    </source>
</reference>
<dbReference type="InterPro" id="IPR038765">
    <property type="entry name" value="Papain-like_cys_pep_sf"/>
</dbReference>
<name>A0ABY6T4R8_9GAMM</name>
<dbReference type="SUPFAM" id="SSF54001">
    <property type="entry name" value="Cysteine proteinases"/>
    <property type="match status" value="1"/>
</dbReference>
<gene>
    <name evidence="1" type="ORF">NCTC11976_00817</name>
</gene>
<dbReference type="EMBL" id="LR134173">
    <property type="protein sequence ID" value="VEB34386.1"/>
    <property type="molecule type" value="Genomic_DNA"/>
</dbReference>
<dbReference type="Pfam" id="PF05708">
    <property type="entry name" value="Peptidase_C92"/>
    <property type="match status" value="1"/>
</dbReference>
<dbReference type="Gene3D" id="3.90.1720.10">
    <property type="entry name" value="endopeptidase domain like (from Nostoc punctiforme)"/>
    <property type="match status" value="1"/>
</dbReference>
<dbReference type="Proteomes" id="UP000277577">
    <property type="component" value="Chromosome"/>
</dbReference>
<dbReference type="InterPro" id="IPR024453">
    <property type="entry name" value="Peptidase_C92"/>
</dbReference>
<proteinExistence type="predicted"/>
<organism evidence="1 2">
    <name type="scientific">Legionella cherrii</name>
    <dbReference type="NCBI Taxonomy" id="28084"/>
    <lineage>
        <taxon>Bacteria</taxon>
        <taxon>Pseudomonadati</taxon>
        <taxon>Pseudomonadota</taxon>
        <taxon>Gammaproteobacteria</taxon>
        <taxon>Legionellales</taxon>
        <taxon>Legionellaceae</taxon>
        <taxon>Legionella</taxon>
    </lineage>
</organism>
<protein>
    <submittedName>
        <fullName evidence="1">Orthopoxvirus protein of uncharacterized function (DUF830)</fullName>
    </submittedName>
</protein>
<keyword evidence="2" id="KW-1185">Reference proteome</keyword>
<evidence type="ECO:0000313" key="2">
    <source>
        <dbReference type="Proteomes" id="UP000277577"/>
    </source>
</evidence>